<dbReference type="EMBL" id="BPQG01000029">
    <property type="protein sequence ID" value="GJD44125.1"/>
    <property type="molecule type" value="Genomic_DNA"/>
</dbReference>
<dbReference type="PANTHER" id="PTHR43312:SF1">
    <property type="entry name" value="NADP-DEPENDENT OXIDOREDUCTASE DOMAIN-CONTAINING PROTEIN"/>
    <property type="match status" value="1"/>
</dbReference>
<evidence type="ECO:0000313" key="3">
    <source>
        <dbReference type="Proteomes" id="UP001055117"/>
    </source>
</evidence>
<comment type="caution">
    <text evidence="2">The sequence shown here is derived from an EMBL/GenBank/DDBJ whole genome shotgun (WGS) entry which is preliminary data.</text>
</comment>
<dbReference type="Gene3D" id="3.20.20.100">
    <property type="entry name" value="NADP-dependent oxidoreductase domain"/>
    <property type="match status" value="1"/>
</dbReference>
<dbReference type="InterPro" id="IPR053135">
    <property type="entry name" value="AKR2_Oxidoreductase"/>
</dbReference>
<sequence length="321" mass="34549">MPLTAPLTAPLVAPLAASPVPGGLSRRALIAAAALMPLTRGASAEETLIRRPIPSTGEMLPVVGIGTSRRYEVAPTAEAVAPLRAAVERFVALGGSVIDTAPSYGTAEDVLGLILPDGALRDKVFLASKVDTTGREATRAEFERSLARMKVARIDLVAVHNLIDATENLAVLRDLKAEKRIRYLGVTVWRDGQFDGLERVMRSETLDAIQVNYAIDNREAAERILPLAADRGQAVMVNVPFGRDRLFKAVQGKAVPDFAKAFGCETWPQFFLKYVLGHPAVTCPIPGMAKVAYVEDNLAAARGRLPDAAERKQMEAFIDAL</sequence>
<name>A0ABQ4QH00_9HYPH</name>
<gene>
    <name evidence="2" type="ORF">AFCDBAGC_1989</name>
</gene>
<reference evidence="2 3" key="1">
    <citation type="journal article" date="2021" name="Front. Microbiol.">
        <title>Comprehensive Comparative Genomics and Phenotyping of Methylobacterium Species.</title>
        <authorList>
            <person name="Alessa O."/>
            <person name="Ogura Y."/>
            <person name="Fujitani Y."/>
            <person name="Takami H."/>
            <person name="Hayashi T."/>
            <person name="Sahin N."/>
            <person name="Tani A."/>
        </authorList>
    </citation>
    <scope>NUCLEOTIDE SEQUENCE [LARGE SCALE GENOMIC DNA]</scope>
    <source>
        <strain evidence="2 3">DSM 23679</strain>
    </source>
</reference>
<evidence type="ECO:0000313" key="2">
    <source>
        <dbReference type="EMBL" id="GJD44125.1"/>
    </source>
</evidence>
<proteinExistence type="predicted"/>
<dbReference type="InterPro" id="IPR023210">
    <property type="entry name" value="NADP_OxRdtase_dom"/>
</dbReference>
<dbReference type="Pfam" id="PF00248">
    <property type="entry name" value="Aldo_ket_red"/>
    <property type="match status" value="1"/>
</dbReference>
<accession>A0ABQ4QH00</accession>
<dbReference type="SUPFAM" id="SSF51430">
    <property type="entry name" value="NAD(P)-linked oxidoreductase"/>
    <property type="match status" value="1"/>
</dbReference>
<feature type="domain" description="NADP-dependent oxidoreductase" evidence="1">
    <location>
        <begin position="84"/>
        <end position="307"/>
    </location>
</feature>
<protein>
    <recommendedName>
        <fullName evidence="1">NADP-dependent oxidoreductase domain-containing protein</fullName>
    </recommendedName>
</protein>
<dbReference type="InterPro" id="IPR036812">
    <property type="entry name" value="NAD(P)_OxRdtase_dom_sf"/>
</dbReference>
<dbReference type="CDD" id="cd19095">
    <property type="entry name" value="AKR_PA4992-like"/>
    <property type="match status" value="1"/>
</dbReference>
<evidence type="ECO:0000259" key="1">
    <source>
        <dbReference type="Pfam" id="PF00248"/>
    </source>
</evidence>
<dbReference type="PANTHER" id="PTHR43312">
    <property type="entry name" value="D-THREO-ALDOSE 1-DEHYDROGENASE"/>
    <property type="match status" value="1"/>
</dbReference>
<keyword evidence="3" id="KW-1185">Reference proteome</keyword>
<dbReference type="Proteomes" id="UP001055117">
    <property type="component" value="Unassembled WGS sequence"/>
</dbReference>
<organism evidence="2 3">
    <name type="scientific">Methylobacterium cerastii</name>
    <dbReference type="NCBI Taxonomy" id="932741"/>
    <lineage>
        <taxon>Bacteria</taxon>
        <taxon>Pseudomonadati</taxon>
        <taxon>Pseudomonadota</taxon>
        <taxon>Alphaproteobacteria</taxon>
        <taxon>Hyphomicrobiales</taxon>
        <taxon>Methylobacteriaceae</taxon>
        <taxon>Methylobacterium</taxon>
    </lineage>
</organism>